<gene>
    <name evidence="11" type="ORF">CBOVIS_LOCUS5346</name>
</gene>
<feature type="region of interest" description="Disordered" evidence="8">
    <location>
        <begin position="552"/>
        <end position="603"/>
    </location>
</feature>
<evidence type="ECO:0000256" key="7">
    <source>
        <dbReference type="ARBA" id="ARBA00023242"/>
    </source>
</evidence>
<feature type="region of interest" description="Disordered" evidence="8">
    <location>
        <begin position="471"/>
        <end position="528"/>
    </location>
</feature>
<evidence type="ECO:0000256" key="3">
    <source>
        <dbReference type="ARBA" id="ARBA00022692"/>
    </source>
</evidence>
<comment type="similarity">
    <text evidence="2">Belongs to the NEMP family.</text>
</comment>
<feature type="transmembrane region" description="Helical" evidence="9">
    <location>
        <begin position="138"/>
        <end position="158"/>
    </location>
</feature>
<evidence type="ECO:0008006" key="13">
    <source>
        <dbReference type="Google" id="ProtNLM"/>
    </source>
</evidence>
<keyword evidence="4 10" id="KW-0732">Signal</keyword>
<feature type="compositionally biased region" description="Basic and acidic residues" evidence="8">
    <location>
        <begin position="514"/>
        <end position="528"/>
    </location>
</feature>
<organism evidence="11 12">
    <name type="scientific">Caenorhabditis bovis</name>
    <dbReference type="NCBI Taxonomy" id="2654633"/>
    <lineage>
        <taxon>Eukaryota</taxon>
        <taxon>Metazoa</taxon>
        <taxon>Ecdysozoa</taxon>
        <taxon>Nematoda</taxon>
        <taxon>Chromadorea</taxon>
        <taxon>Rhabditida</taxon>
        <taxon>Rhabditina</taxon>
        <taxon>Rhabditomorpha</taxon>
        <taxon>Rhabditoidea</taxon>
        <taxon>Rhabditidae</taxon>
        <taxon>Peloderinae</taxon>
        <taxon>Caenorhabditis</taxon>
    </lineage>
</organism>
<dbReference type="AlphaFoldDB" id="A0A8S1EPI9"/>
<feature type="transmembrane region" description="Helical" evidence="9">
    <location>
        <begin position="165"/>
        <end position="187"/>
    </location>
</feature>
<keyword evidence="5 9" id="KW-1133">Transmembrane helix</keyword>
<dbReference type="Proteomes" id="UP000494206">
    <property type="component" value="Unassembled WGS sequence"/>
</dbReference>
<comment type="subcellular location">
    <subcellularLocation>
        <location evidence="1">Nucleus inner membrane</location>
        <topology evidence="1">Multi-pass membrane protein</topology>
        <orientation evidence="1">Nucleoplasmic side</orientation>
    </subcellularLocation>
</comment>
<sequence length="603" mass="69453">MRLFLTFLLLVTTSTGILFEDCLEKPLQLVRPIKKGEKLYSNSLDFFFQKALPYTALHTFTDVFLQINLTNPDVYSFYQGANCTEVQNHYDNDNRYFGILKKAAILRSHQLNPFNDTVVGVSTTYPYEVSVVIWKVNYIRLAVFAGAILLFLLAGLLVRNVVFYYTSGCSFGLLASLLLVAFIVWRIAPKKTIGVPILIGGWSVSLYMLHFAWNNVQNIMLEYQKYVLGYFSLVLLISLAVCYKRGPPTDARSHDIAQWTLQLVALLLIYFSSQIVEVSFGTMAFLLFQQFCRRVVFSGISWYISTVKSMWRYYFPKSRRLLTEEEYEELGEKTTREQLALLREYCKKEESKPWRLAGNVRNARRNRLARFIEGEDEHVTDDEILCHDLTGDILERPDDYYHAGSETPPSYGTRFDDDEDDDGWDEVIVKRGNSRINGSASVRSIRVPRSVASRLLSPYDPMSQSFSAYTTNNYDQPRHRRQGDIGYEPLGARFSVPRQSRRVDNYSPSPSRDSIQEDMDRRRRAMTDVRAVRSKNSRFGAEELARIREALHEKRSNGIQPEVSRQSVSTSSVKSPLSMKNRTLRRRPGVFPRQDSDSDDLDS</sequence>
<keyword evidence="7" id="KW-0539">Nucleus</keyword>
<evidence type="ECO:0000256" key="6">
    <source>
        <dbReference type="ARBA" id="ARBA00023136"/>
    </source>
</evidence>
<dbReference type="PANTHER" id="PTHR13598">
    <property type="entry name" value="AT07567P-RELATED"/>
    <property type="match status" value="1"/>
</dbReference>
<accession>A0A8S1EPI9</accession>
<evidence type="ECO:0000256" key="1">
    <source>
        <dbReference type="ARBA" id="ARBA00004575"/>
    </source>
</evidence>
<keyword evidence="6 9" id="KW-0472">Membrane</keyword>
<evidence type="ECO:0000256" key="10">
    <source>
        <dbReference type="SAM" id="SignalP"/>
    </source>
</evidence>
<keyword evidence="3 9" id="KW-0812">Transmembrane</keyword>
<feature type="chain" id="PRO_5035833284" description="Nuclear envelope integral membrane protein 1" evidence="10">
    <location>
        <begin position="17"/>
        <end position="603"/>
    </location>
</feature>
<comment type="caution">
    <text evidence="11">The sequence shown here is derived from an EMBL/GenBank/DDBJ whole genome shotgun (WGS) entry which is preliminary data.</text>
</comment>
<evidence type="ECO:0000256" key="8">
    <source>
        <dbReference type="SAM" id="MobiDB-lite"/>
    </source>
</evidence>
<feature type="signal peptide" evidence="10">
    <location>
        <begin position="1"/>
        <end position="16"/>
    </location>
</feature>
<evidence type="ECO:0000313" key="11">
    <source>
        <dbReference type="EMBL" id="CAB3402775.1"/>
    </source>
</evidence>
<dbReference type="Pfam" id="PF10225">
    <property type="entry name" value="NEMP"/>
    <property type="match status" value="1"/>
</dbReference>
<feature type="transmembrane region" description="Helical" evidence="9">
    <location>
        <begin position="263"/>
        <end position="288"/>
    </location>
</feature>
<dbReference type="PANTHER" id="PTHR13598:SF1">
    <property type="entry name" value="AT07567P-RELATED"/>
    <property type="match status" value="1"/>
</dbReference>
<feature type="transmembrane region" description="Helical" evidence="9">
    <location>
        <begin position="225"/>
        <end position="243"/>
    </location>
</feature>
<dbReference type="EMBL" id="CADEPM010000003">
    <property type="protein sequence ID" value="CAB3402775.1"/>
    <property type="molecule type" value="Genomic_DNA"/>
</dbReference>
<evidence type="ECO:0000256" key="9">
    <source>
        <dbReference type="SAM" id="Phobius"/>
    </source>
</evidence>
<evidence type="ECO:0000256" key="2">
    <source>
        <dbReference type="ARBA" id="ARBA00005748"/>
    </source>
</evidence>
<evidence type="ECO:0000256" key="4">
    <source>
        <dbReference type="ARBA" id="ARBA00022729"/>
    </source>
</evidence>
<reference evidence="11 12" key="1">
    <citation type="submission" date="2020-04" db="EMBL/GenBank/DDBJ databases">
        <authorList>
            <person name="Laetsch R D."/>
            <person name="Stevens L."/>
            <person name="Kumar S."/>
            <person name="Blaxter L. M."/>
        </authorList>
    </citation>
    <scope>NUCLEOTIDE SEQUENCE [LARGE SCALE GENOMIC DNA]</scope>
</reference>
<evidence type="ECO:0000313" key="12">
    <source>
        <dbReference type="Proteomes" id="UP000494206"/>
    </source>
</evidence>
<name>A0A8S1EPI9_9PELO</name>
<dbReference type="InterPro" id="IPR019358">
    <property type="entry name" value="NEMP_fam"/>
</dbReference>
<dbReference type="OrthoDB" id="509138at2759"/>
<protein>
    <recommendedName>
        <fullName evidence="13">Nuclear envelope integral membrane protein 1</fullName>
    </recommendedName>
</protein>
<feature type="region of interest" description="Disordered" evidence="8">
    <location>
        <begin position="399"/>
        <end position="419"/>
    </location>
</feature>
<dbReference type="GO" id="GO:0005637">
    <property type="term" value="C:nuclear inner membrane"/>
    <property type="evidence" value="ECO:0007669"/>
    <property type="project" value="UniProtKB-SubCell"/>
</dbReference>
<keyword evidence="12" id="KW-1185">Reference proteome</keyword>
<evidence type="ECO:0000256" key="5">
    <source>
        <dbReference type="ARBA" id="ARBA00022989"/>
    </source>
</evidence>
<feature type="transmembrane region" description="Helical" evidence="9">
    <location>
        <begin position="193"/>
        <end position="213"/>
    </location>
</feature>
<feature type="compositionally biased region" description="Low complexity" evidence="8">
    <location>
        <begin position="563"/>
        <end position="578"/>
    </location>
</feature>
<proteinExistence type="inferred from homology"/>